<protein>
    <submittedName>
        <fullName evidence="1">Uncharacterized protein</fullName>
    </submittedName>
</protein>
<dbReference type="EMBL" id="JANBUP010000062">
    <property type="protein sequence ID" value="KAJ2813396.1"/>
    <property type="molecule type" value="Genomic_DNA"/>
</dbReference>
<gene>
    <name evidence="1" type="ORF">H4S07_000716</name>
</gene>
<dbReference type="Proteomes" id="UP001140096">
    <property type="component" value="Unassembled WGS sequence"/>
</dbReference>
<evidence type="ECO:0000313" key="1">
    <source>
        <dbReference type="EMBL" id="KAJ2813396.1"/>
    </source>
</evidence>
<name>A0ACC1LRI0_9FUNG</name>
<proteinExistence type="predicted"/>
<reference evidence="1" key="1">
    <citation type="submission" date="2022-07" db="EMBL/GenBank/DDBJ databases">
        <title>Phylogenomic reconstructions and comparative analyses of Kickxellomycotina fungi.</title>
        <authorList>
            <person name="Reynolds N.K."/>
            <person name="Stajich J.E."/>
            <person name="Barry K."/>
            <person name="Grigoriev I.V."/>
            <person name="Crous P."/>
            <person name="Smith M.E."/>
        </authorList>
    </citation>
    <scope>NUCLEOTIDE SEQUENCE</scope>
    <source>
        <strain evidence="1">CBS 102833</strain>
    </source>
</reference>
<sequence>MPPAPADPLGRWITIDGDSGIVRYVGPVAGSSGSWLGVEWKDSGRGKHSGAKDGKQYFTCKSTNPKCASFIRSVDRIDWGQSLIEAARSRYIVNMTEISAHLPQTIDGRRGKIEAVGFEKVATEQSDLSSLEVLGLDSLKVYGVDDVAETRALLKNVRTLLLARNFFTEWRQIQDVLLALPNVDELDISANHFQSPMFADAESSDLNVSTLRVDTSPGLTWSDVCGIASRLHAQSLSFGWSGLSLLQSASLDLLEELSLEYNHISDILPLAHLPRLRSLNLRGNVEFVKFPAIQPSMFPCLESLNLGYTGVSSWSSIDNIAQLPVRTLYLGYTPLGESNSSRAMAIGRLANITKLDGTLISAEERTEMERYYLILSLQGEGFPRLQELIAKHGAPRKPAVIEAKIKSRLVSVTIQVFRGHVVSETTKSLLKSMLIRQLNPIVTRLAKSRDFQLFVNTSADDTWVPLDSDTRSLSFYGVENDGAVIRAVL</sequence>
<accession>A0ACC1LRI0</accession>
<comment type="caution">
    <text evidence="1">The sequence shown here is derived from an EMBL/GenBank/DDBJ whole genome shotgun (WGS) entry which is preliminary data.</text>
</comment>
<organism evidence="1 2">
    <name type="scientific">Coemansia furcata</name>
    <dbReference type="NCBI Taxonomy" id="417177"/>
    <lineage>
        <taxon>Eukaryota</taxon>
        <taxon>Fungi</taxon>
        <taxon>Fungi incertae sedis</taxon>
        <taxon>Zoopagomycota</taxon>
        <taxon>Kickxellomycotina</taxon>
        <taxon>Kickxellomycetes</taxon>
        <taxon>Kickxellales</taxon>
        <taxon>Kickxellaceae</taxon>
        <taxon>Coemansia</taxon>
    </lineage>
</organism>
<evidence type="ECO:0000313" key="2">
    <source>
        <dbReference type="Proteomes" id="UP001140096"/>
    </source>
</evidence>
<keyword evidence="2" id="KW-1185">Reference proteome</keyword>